<proteinExistence type="inferred from homology"/>
<dbReference type="PANTHER" id="PTHR37302:SF3">
    <property type="entry name" value="DAMAGE-INDUCIBLE PROTEIN DINB"/>
    <property type="match status" value="1"/>
</dbReference>
<evidence type="ECO:0000256" key="3">
    <source>
        <dbReference type="PIRSR" id="PIRSR607837-1"/>
    </source>
</evidence>
<dbReference type="InterPro" id="IPR007837">
    <property type="entry name" value="DinB"/>
</dbReference>
<evidence type="ECO:0000313" key="5">
    <source>
        <dbReference type="Proteomes" id="UP000199050"/>
    </source>
</evidence>
<dbReference type="RefSeq" id="WP_090718031.1">
    <property type="nucleotide sequence ID" value="NZ_CBCSKY010000040.1"/>
</dbReference>
<feature type="binding site" evidence="3">
    <location>
        <position position="126"/>
    </location>
    <ligand>
        <name>a divalent metal cation</name>
        <dbReference type="ChEBI" id="CHEBI:60240"/>
    </ligand>
</feature>
<protein>
    <submittedName>
        <fullName evidence="4">Uncharacterized damage-inducible protein DinB (Forms a four-helix bundle)</fullName>
    </submittedName>
</protein>
<dbReference type="PANTHER" id="PTHR37302">
    <property type="entry name" value="SLR1116 PROTEIN"/>
    <property type="match status" value="1"/>
</dbReference>
<dbReference type="STRING" id="1174501.SAMN05216192_13913"/>
<gene>
    <name evidence="4" type="ORF">SAMN05216192_13913</name>
</gene>
<evidence type="ECO:0000256" key="1">
    <source>
        <dbReference type="ARBA" id="ARBA00008635"/>
    </source>
</evidence>
<dbReference type="SUPFAM" id="SSF109854">
    <property type="entry name" value="DinB/YfiT-like putative metalloenzymes"/>
    <property type="match status" value="1"/>
</dbReference>
<organism evidence="4 5">
    <name type="scientific">Paenibacillus typhae</name>
    <dbReference type="NCBI Taxonomy" id="1174501"/>
    <lineage>
        <taxon>Bacteria</taxon>
        <taxon>Bacillati</taxon>
        <taxon>Bacillota</taxon>
        <taxon>Bacilli</taxon>
        <taxon>Bacillales</taxon>
        <taxon>Paenibacillaceae</taxon>
        <taxon>Paenibacillus</taxon>
    </lineage>
</organism>
<evidence type="ECO:0000313" key="4">
    <source>
        <dbReference type="EMBL" id="SDK34199.1"/>
    </source>
</evidence>
<name>A0A1G9B3U9_9BACL</name>
<dbReference type="Pfam" id="PF05163">
    <property type="entry name" value="DinB"/>
    <property type="match status" value="1"/>
</dbReference>
<feature type="binding site" evidence="3">
    <location>
        <position position="130"/>
    </location>
    <ligand>
        <name>a divalent metal cation</name>
        <dbReference type="ChEBI" id="CHEBI:60240"/>
    </ligand>
</feature>
<dbReference type="Proteomes" id="UP000199050">
    <property type="component" value="Unassembled WGS sequence"/>
</dbReference>
<evidence type="ECO:0000256" key="2">
    <source>
        <dbReference type="ARBA" id="ARBA00022723"/>
    </source>
</evidence>
<reference evidence="5" key="1">
    <citation type="submission" date="2016-10" db="EMBL/GenBank/DDBJ databases">
        <authorList>
            <person name="Varghese N."/>
            <person name="Submissions S."/>
        </authorList>
    </citation>
    <scope>NUCLEOTIDE SEQUENCE [LARGE SCALE GENOMIC DNA]</scope>
    <source>
        <strain evidence="5">CGMCC 1.11012</strain>
    </source>
</reference>
<sequence>MQTLFVYNWKVREEWYKWCETLSEEELLRPRTGGVGGILKTLFHIADVEWSWIMAMQGKPDFEEDFAEYSTLDKVKELDARFRPEVEAFVLGWHEGLERNIFVDKRYEGEKAIDAWGEIMRHIIAHEIHHIGQLSVWARELGHKPVSANLIGRGLRETLQGKE</sequence>
<comment type="similarity">
    <text evidence="1">Belongs to the DinB family.</text>
</comment>
<dbReference type="EMBL" id="FNDX01000039">
    <property type="protein sequence ID" value="SDK34199.1"/>
    <property type="molecule type" value="Genomic_DNA"/>
</dbReference>
<dbReference type="OrthoDB" id="25666at2"/>
<dbReference type="Gene3D" id="1.20.120.450">
    <property type="entry name" value="dinb family like domain"/>
    <property type="match status" value="1"/>
</dbReference>
<dbReference type="GO" id="GO:0046872">
    <property type="term" value="F:metal ion binding"/>
    <property type="evidence" value="ECO:0007669"/>
    <property type="project" value="UniProtKB-KW"/>
</dbReference>
<dbReference type="InterPro" id="IPR034660">
    <property type="entry name" value="DinB/YfiT-like"/>
</dbReference>
<accession>A0A1G9B3U9</accession>
<feature type="binding site" evidence="3">
    <location>
        <position position="44"/>
    </location>
    <ligand>
        <name>a divalent metal cation</name>
        <dbReference type="ChEBI" id="CHEBI:60240"/>
    </ligand>
</feature>
<keyword evidence="5" id="KW-1185">Reference proteome</keyword>
<dbReference type="AlphaFoldDB" id="A0A1G9B3U9"/>
<keyword evidence="2 3" id="KW-0479">Metal-binding</keyword>